<feature type="domain" description="Ubiquitin-like" evidence="1">
    <location>
        <begin position="124"/>
        <end position="192"/>
    </location>
</feature>
<evidence type="ECO:0000313" key="2">
    <source>
        <dbReference type="EnsemblPlants" id="OB02G30250.1"/>
    </source>
</evidence>
<dbReference type="OMA" id="CCKQKKE"/>
<evidence type="ECO:0000313" key="3">
    <source>
        <dbReference type="Proteomes" id="UP000006038"/>
    </source>
</evidence>
<dbReference type="Proteomes" id="UP000006038">
    <property type="component" value="Unassembled WGS sequence"/>
</dbReference>
<dbReference type="InterPro" id="IPR000626">
    <property type="entry name" value="Ubiquitin-like_dom"/>
</dbReference>
<keyword evidence="3" id="KW-1185">Reference proteome</keyword>
<organism evidence="2">
    <name type="scientific">Oryza brachyantha</name>
    <name type="common">malo sina</name>
    <dbReference type="NCBI Taxonomy" id="4533"/>
    <lineage>
        <taxon>Eukaryota</taxon>
        <taxon>Viridiplantae</taxon>
        <taxon>Streptophyta</taxon>
        <taxon>Embryophyta</taxon>
        <taxon>Tracheophyta</taxon>
        <taxon>Spermatophyta</taxon>
        <taxon>Magnoliopsida</taxon>
        <taxon>Liliopsida</taxon>
        <taxon>Poales</taxon>
        <taxon>Poaceae</taxon>
        <taxon>BOP clade</taxon>
        <taxon>Oryzoideae</taxon>
        <taxon>Oryzeae</taxon>
        <taxon>Oryzinae</taxon>
        <taxon>Oryza</taxon>
    </lineage>
</organism>
<accession>J3LEF8</accession>
<dbReference type="Pfam" id="PF00240">
    <property type="entry name" value="ubiquitin"/>
    <property type="match status" value="1"/>
</dbReference>
<dbReference type="SUPFAM" id="SSF54236">
    <property type="entry name" value="Ubiquitin-like"/>
    <property type="match status" value="1"/>
</dbReference>
<dbReference type="Gene3D" id="3.10.20.90">
    <property type="entry name" value="Phosphatidylinositol 3-kinase Catalytic Subunit, Chain A, domain 1"/>
    <property type="match status" value="1"/>
</dbReference>
<dbReference type="InterPro" id="IPR029071">
    <property type="entry name" value="Ubiquitin-like_domsf"/>
</dbReference>
<dbReference type="STRING" id="4533.J3LEF8"/>
<dbReference type="eggNOG" id="ENOG502RZRT">
    <property type="taxonomic scope" value="Eukaryota"/>
</dbReference>
<dbReference type="AlphaFoldDB" id="J3LEF8"/>
<dbReference type="Gramene" id="OB02G30250.1">
    <property type="protein sequence ID" value="OB02G30250.1"/>
    <property type="gene ID" value="OB02G30250"/>
</dbReference>
<dbReference type="PANTHER" id="PTHR47376">
    <property type="entry name" value="OS02G0597700 PROTEIN"/>
    <property type="match status" value="1"/>
</dbReference>
<protein>
    <recommendedName>
        <fullName evidence="1">Ubiquitin-like domain-containing protein</fullName>
    </recommendedName>
</protein>
<dbReference type="HOGENOM" id="CLU_043370_4_0_1"/>
<name>J3LEF8_ORYBR</name>
<dbReference type="PROSITE" id="PS50053">
    <property type="entry name" value="UBIQUITIN_2"/>
    <property type="match status" value="1"/>
</dbReference>
<evidence type="ECO:0000259" key="1">
    <source>
        <dbReference type="PROSITE" id="PS50053"/>
    </source>
</evidence>
<proteinExistence type="predicted"/>
<dbReference type="EnsemblPlants" id="OB02G30250.1">
    <property type="protein sequence ID" value="OB02G30250.1"/>
    <property type="gene ID" value="OB02G30250"/>
</dbReference>
<reference evidence="2" key="1">
    <citation type="submission" date="2013-04" db="UniProtKB">
        <authorList>
            <consortium name="EnsemblPlants"/>
        </authorList>
    </citation>
    <scope>IDENTIFICATION</scope>
</reference>
<sequence length="222" mass="23657">MIKLRYSKRLFKRSCSSSKATACVGGNAVAAGGGGAGEIEWEVRPGGMLVQKREGRGGEEVVLVRVSTGFSWHDVSIGATSTFACVGGNAVAAGGGGAGEIEWEVRPGGMLVQKREGRGGEEVVLVRVSTGFSWHDVSIGATSTFGELKVRLSMVTGLEPREQRLLFRGKEREDGDHLHMVGVRDKDKVLLLEDPALKDMKVRAALAAAQVLQSPCHPFIQV</sequence>